<dbReference type="Pfam" id="PF07589">
    <property type="entry name" value="PEP-CTERM"/>
    <property type="match status" value="1"/>
</dbReference>
<comment type="caution">
    <text evidence="3">The sequence shown here is derived from an EMBL/GenBank/DDBJ whole genome shotgun (WGS) entry which is preliminary data.</text>
</comment>
<dbReference type="Proteomes" id="UP001069090">
    <property type="component" value="Unassembled WGS sequence"/>
</dbReference>
<dbReference type="EMBL" id="JAPTGG010000004">
    <property type="protein sequence ID" value="MCZ0864954.1"/>
    <property type="molecule type" value="Genomic_DNA"/>
</dbReference>
<dbReference type="NCBIfam" id="TIGR02595">
    <property type="entry name" value="PEP_CTERM"/>
    <property type="match status" value="1"/>
</dbReference>
<name>A0A9J6RKM5_9GAMM</name>
<dbReference type="InterPro" id="IPR013424">
    <property type="entry name" value="Ice-binding_C"/>
</dbReference>
<evidence type="ECO:0000313" key="3">
    <source>
        <dbReference type="EMBL" id="MCZ0864954.1"/>
    </source>
</evidence>
<dbReference type="AlphaFoldDB" id="A0A9J6RKM5"/>
<accession>A0A9J6RKM5</accession>
<dbReference type="RefSeq" id="WP_258331105.1">
    <property type="nucleotide sequence ID" value="NZ_JAPTGG010000004.1"/>
</dbReference>
<organism evidence="3 4">
    <name type="scientific">Dasania phycosphaerae</name>
    <dbReference type="NCBI Taxonomy" id="2950436"/>
    <lineage>
        <taxon>Bacteria</taxon>
        <taxon>Pseudomonadati</taxon>
        <taxon>Pseudomonadota</taxon>
        <taxon>Gammaproteobacteria</taxon>
        <taxon>Cellvibrionales</taxon>
        <taxon>Spongiibacteraceae</taxon>
        <taxon>Dasania</taxon>
    </lineage>
</organism>
<evidence type="ECO:0000256" key="1">
    <source>
        <dbReference type="SAM" id="SignalP"/>
    </source>
</evidence>
<reference evidence="3 4" key="1">
    <citation type="submission" date="2022-12" db="EMBL/GenBank/DDBJ databases">
        <title>Dasania phycosphaerae sp. nov., isolated from particulate material of the south coast of Korea.</title>
        <authorList>
            <person name="Jiang Y."/>
        </authorList>
    </citation>
    <scope>NUCLEOTIDE SEQUENCE [LARGE SCALE GENOMIC DNA]</scope>
    <source>
        <strain evidence="3 4">GY-19</strain>
    </source>
</reference>
<feature type="signal peptide" evidence="1">
    <location>
        <begin position="1"/>
        <end position="25"/>
    </location>
</feature>
<evidence type="ECO:0000259" key="2">
    <source>
        <dbReference type="Pfam" id="PF07589"/>
    </source>
</evidence>
<evidence type="ECO:0000313" key="4">
    <source>
        <dbReference type="Proteomes" id="UP001069090"/>
    </source>
</evidence>
<keyword evidence="4" id="KW-1185">Reference proteome</keyword>
<proteinExistence type="predicted"/>
<feature type="domain" description="Ice-binding protein C-terminal" evidence="2">
    <location>
        <begin position="176"/>
        <end position="198"/>
    </location>
</feature>
<feature type="chain" id="PRO_5039925129" evidence="1">
    <location>
        <begin position="26"/>
        <end position="201"/>
    </location>
</feature>
<keyword evidence="1" id="KW-0732">Signal</keyword>
<gene>
    <name evidence="3" type="ORF">O0V09_07060</name>
</gene>
<protein>
    <submittedName>
        <fullName evidence="3">PEP-CTERM sorting domain-containing protein</fullName>
    </submittedName>
</protein>
<sequence>MKKYFAKVIKAAAVTALLASSHAMATLLSGGLNVDNGFVAYLATDDNTQGVYLAQGNNWGHTYSFNNVSLAQGQDYFLHIYAYDQGGIAGFLGEFNLTGTDHSFANGGSNLTTNTTDWSVSTSGWNNYQAPRSLGSNGNWPWGYRPGVSAGAEWIWSADPYNENYNYFTTAITASAVSEPGTLALLGLGLVGLVTARRNIK</sequence>